<evidence type="ECO:0000256" key="3">
    <source>
        <dbReference type="ARBA" id="ARBA00022525"/>
    </source>
</evidence>
<dbReference type="Pfam" id="PF00151">
    <property type="entry name" value="Lipase"/>
    <property type="match status" value="1"/>
</dbReference>
<dbReference type="GO" id="GO:0017171">
    <property type="term" value="F:serine hydrolase activity"/>
    <property type="evidence" value="ECO:0007669"/>
    <property type="project" value="TreeGrafter"/>
</dbReference>
<comment type="similarity">
    <text evidence="2 4">Belongs to the AB hydrolase superfamily. Lipase family.</text>
</comment>
<dbReference type="PANTHER" id="PTHR11610">
    <property type="entry name" value="LIPASE"/>
    <property type="match status" value="1"/>
</dbReference>
<dbReference type="InterPro" id="IPR013818">
    <property type="entry name" value="Lipase"/>
</dbReference>
<comment type="subcellular location">
    <subcellularLocation>
        <location evidence="1">Secreted</location>
    </subcellularLocation>
</comment>
<name>V5GZ96_ANOGL</name>
<dbReference type="InterPro" id="IPR000734">
    <property type="entry name" value="TAG_lipase"/>
</dbReference>
<evidence type="ECO:0000256" key="2">
    <source>
        <dbReference type="ARBA" id="ARBA00010701"/>
    </source>
</evidence>
<gene>
    <name evidence="6" type="primary">LIPH</name>
</gene>
<keyword evidence="3" id="KW-0964">Secreted</keyword>
<dbReference type="SUPFAM" id="SSF53474">
    <property type="entry name" value="alpha/beta-Hydrolases"/>
    <property type="match status" value="1"/>
</dbReference>
<protein>
    <submittedName>
        <fullName evidence="6">Lipase member H</fullName>
    </submittedName>
</protein>
<proteinExistence type="inferred from homology"/>
<sequence>TLTTCCLLYNFNGEYINLEMMTINKYIRILFNCKVRITMMKHFTVLVLFYLLKSQAVLSETREPTFKYVTSYNKEGRFMTKDDIEKLSVNVLKPIIFIIGGLTNTDKKNDSWSTDLQDAYLEKLVHNVFIVDWCLPAPPESSINKAHSAGLAVADFIATIFNKTEEDYLNIHLVGVSLGCEVAASAAERLRDLSGRKINRITGLDPAYYLINDKGEQRKLAAGNADFVDVVHTNLTDICEQIGHADFCVDDVGINKGPLDDSKPKSVALFATSVNSNDIKATKCDNIENFRSGSCNNSERVTFGENIDISAKGKYYMKN</sequence>
<feature type="non-terminal residue" evidence="6">
    <location>
        <position position="1"/>
    </location>
</feature>
<evidence type="ECO:0000313" key="6">
    <source>
        <dbReference type="EMBL" id="JAB65813.1"/>
    </source>
</evidence>
<accession>V5GZ96</accession>
<dbReference type="PANTHER" id="PTHR11610:SF173">
    <property type="entry name" value="LIPASE DOMAIN-CONTAINING PROTEIN-RELATED"/>
    <property type="match status" value="1"/>
</dbReference>
<dbReference type="AlphaFoldDB" id="V5GZ96"/>
<evidence type="ECO:0000259" key="5">
    <source>
        <dbReference type="Pfam" id="PF00151"/>
    </source>
</evidence>
<evidence type="ECO:0000256" key="1">
    <source>
        <dbReference type="ARBA" id="ARBA00004613"/>
    </source>
</evidence>
<dbReference type="GO" id="GO:0016298">
    <property type="term" value="F:lipase activity"/>
    <property type="evidence" value="ECO:0007669"/>
    <property type="project" value="InterPro"/>
</dbReference>
<dbReference type="GO" id="GO:0016042">
    <property type="term" value="P:lipid catabolic process"/>
    <property type="evidence" value="ECO:0007669"/>
    <property type="project" value="TreeGrafter"/>
</dbReference>
<dbReference type="GO" id="GO:0005615">
    <property type="term" value="C:extracellular space"/>
    <property type="evidence" value="ECO:0007669"/>
    <property type="project" value="TreeGrafter"/>
</dbReference>
<dbReference type="EMBL" id="GALX01002653">
    <property type="protein sequence ID" value="JAB65813.1"/>
    <property type="molecule type" value="Transcribed_RNA"/>
</dbReference>
<dbReference type="InterPro" id="IPR029058">
    <property type="entry name" value="AB_hydrolase_fold"/>
</dbReference>
<reference evidence="6" key="1">
    <citation type="submission" date="2013-07" db="EMBL/GenBank/DDBJ databases">
        <title>Midgut Transcriptome Profiling of Anoplphora glabripennis, a Lignocellulose Degrading, Wood-Boring Cerambycid.</title>
        <authorList>
            <person name="Scully E.D."/>
            <person name="Hoover K."/>
            <person name="Carlson J.E."/>
            <person name="Tien M."/>
            <person name="Geib S.M."/>
        </authorList>
    </citation>
    <scope>NUCLEOTIDE SEQUENCE</scope>
</reference>
<organism evidence="6">
    <name type="scientific">Anoplophora glabripennis</name>
    <name type="common">Asian longhorn beetle</name>
    <name type="synonym">Anoplophora nobilis</name>
    <dbReference type="NCBI Taxonomy" id="217634"/>
    <lineage>
        <taxon>Eukaryota</taxon>
        <taxon>Metazoa</taxon>
        <taxon>Ecdysozoa</taxon>
        <taxon>Arthropoda</taxon>
        <taxon>Hexapoda</taxon>
        <taxon>Insecta</taxon>
        <taxon>Pterygota</taxon>
        <taxon>Neoptera</taxon>
        <taxon>Endopterygota</taxon>
        <taxon>Coleoptera</taxon>
        <taxon>Polyphaga</taxon>
        <taxon>Cucujiformia</taxon>
        <taxon>Chrysomeloidea</taxon>
        <taxon>Cerambycidae</taxon>
        <taxon>Lamiinae</taxon>
        <taxon>Lamiini</taxon>
        <taxon>Anoplophora</taxon>
    </lineage>
</organism>
<feature type="domain" description="Lipase" evidence="5">
    <location>
        <begin position="80"/>
        <end position="295"/>
    </location>
</feature>
<evidence type="ECO:0000256" key="4">
    <source>
        <dbReference type="RuleBase" id="RU004262"/>
    </source>
</evidence>
<dbReference type="Gene3D" id="3.40.50.1820">
    <property type="entry name" value="alpha/beta hydrolase"/>
    <property type="match status" value="1"/>
</dbReference>